<evidence type="ECO:0000259" key="3">
    <source>
        <dbReference type="PROSITE" id="PS51186"/>
    </source>
</evidence>
<feature type="domain" description="N-acetyltransferase" evidence="3">
    <location>
        <begin position="2"/>
        <end position="141"/>
    </location>
</feature>
<evidence type="ECO:0000256" key="2">
    <source>
        <dbReference type="ARBA" id="ARBA00023315"/>
    </source>
</evidence>
<dbReference type="InterPro" id="IPR000182">
    <property type="entry name" value="GNAT_dom"/>
</dbReference>
<dbReference type="Gene3D" id="3.40.630.30">
    <property type="match status" value="1"/>
</dbReference>
<dbReference type="NCBIfam" id="NF005840">
    <property type="entry name" value="PRK07757.1"/>
    <property type="match status" value="1"/>
</dbReference>
<dbReference type="PANTHER" id="PTHR30602:SF12">
    <property type="entry name" value="AMINO-ACID ACETYLTRANSFERASE NAGS1, CHLOROPLASTIC-RELATED"/>
    <property type="match status" value="1"/>
</dbReference>
<name>A0A3D8J8N0_9HELI</name>
<dbReference type="GO" id="GO:0004042">
    <property type="term" value="F:L-glutamate N-acetyltransferase activity"/>
    <property type="evidence" value="ECO:0007669"/>
    <property type="project" value="InterPro"/>
</dbReference>
<dbReference type="PANTHER" id="PTHR30602">
    <property type="entry name" value="AMINO-ACID ACETYLTRANSFERASE"/>
    <property type="match status" value="1"/>
</dbReference>
<dbReference type="GO" id="GO:0005737">
    <property type="term" value="C:cytoplasm"/>
    <property type="evidence" value="ECO:0007669"/>
    <property type="project" value="InterPro"/>
</dbReference>
<dbReference type="InterPro" id="IPR016181">
    <property type="entry name" value="Acyl_CoA_acyltransferase"/>
</dbReference>
<comment type="caution">
    <text evidence="4">The sequence shown here is derived from an EMBL/GenBank/DDBJ whole genome shotgun (WGS) entry which is preliminary data.</text>
</comment>
<dbReference type="PROSITE" id="PS51186">
    <property type="entry name" value="GNAT"/>
    <property type="match status" value="1"/>
</dbReference>
<proteinExistence type="predicted"/>
<dbReference type="GO" id="GO:0006526">
    <property type="term" value="P:L-arginine biosynthetic process"/>
    <property type="evidence" value="ECO:0007669"/>
    <property type="project" value="InterPro"/>
</dbReference>
<organism evidence="4 5">
    <name type="scientific">Helicobacter anseris</name>
    <dbReference type="NCBI Taxonomy" id="375926"/>
    <lineage>
        <taxon>Bacteria</taxon>
        <taxon>Pseudomonadati</taxon>
        <taxon>Campylobacterota</taxon>
        <taxon>Epsilonproteobacteria</taxon>
        <taxon>Campylobacterales</taxon>
        <taxon>Helicobacteraceae</taxon>
        <taxon>Helicobacter</taxon>
    </lineage>
</organism>
<evidence type="ECO:0000256" key="1">
    <source>
        <dbReference type="ARBA" id="ARBA00022679"/>
    </source>
</evidence>
<dbReference type="SUPFAM" id="SSF55729">
    <property type="entry name" value="Acyl-CoA N-acyltransferases (Nat)"/>
    <property type="match status" value="1"/>
</dbReference>
<keyword evidence="5" id="KW-1185">Reference proteome</keyword>
<sequence length="152" mass="17763">MITYEKPLLRDIDLMLELVAPEVEKGLILPRSKEEMSKNIRSYYLAKFQDKIIGFCALNIYTTTLAEIRSLIVTQEYRNRGIAQELVMKNIQEGLELGISNFLVLTYRPNLFKHLGFEEIQKEKIPYQKIWADCIACKHFPTCQEIALLKTY</sequence>
<reference evidence="4 5" key="1">
    <citation type="submission" date="2018-04" db="EMBL/GenBank/DDBJ databases">
        <title>Novel Campyloabacter and Helicobacter Species and Strains.</title>
        <authorList>
            <person name="Mannion A.J."/>
            <person name="Shen Z."/>
            <person name="Fox J.G."/>
        </authorList>
    </citation>
    <scope>NUCLEOTIDE SEQUENCE [LARGE SCALE GENOMIC DNA]</scope>
    <source>
        <strain evidence="4 5">MIT 04-9362</strain>
    </source>
</reference>
<keyword evidence="2" id="KW-0012">Acyltransferase</keyword>
<dbReference type="OrthoDB" id="9793138at2"/>
<protein>
    <submittedName>
        <fullName evidence="4">N-acetyltransferase</fullName>
    </submittedName>
</protein>
<accession>A0A3D8J8N0</accession>
<evidence type="ECO:0000313" key="5">
    <source>
        <dbReference type="Proteomes" id="UP000256695"/>
    </source>
</evidence>
<dbReference type="CDD" id="cd04301">
    <property type="entry name" value="NAT_SF"/>
    <property type="match status" value="1"/>
</dbReference>
<dbReference type="EMBL" id="NXLX01000012">
    <property type="protein sequence ID" value="RDU73211.1"/>
    <property type="molecule type" value="Genomic_DNA"/>
</dbReference>
<dbReference type="Proteomes" id="UP000256695">
    <property type="component" value="Unassembled WGS sequence"/>
</dbReference>
<dbReference type="InterPro" id="IPR010167">
    <property type="entry name" value="NH2A_AcTrfase"/>
</dbReference>
<dbReference type="AlphaFoldDB" id="A0A3D8J8N0"/>
<dbReference type="RefSeq" id="WP_115579218.1">
    <property type="nucleotide sequence ID" value="NZ_NXLX01000012.1"/>
</dbReference>
<dbReference type="Pfam" id="PF00583">
    <property type="entry name" value="Acetyltransf_1"/>
    <property type="match status" value="1"/>
</dbReference>
<keyword evidence="1 4" id="KW-0808">Transferase</keyword>
<evidence type="ECO:0000313" key="4">
    <source>
        <dbReference type="EMBL" id="RDU73211.1"/>
    </source>
</evidence>
<gene>
    <name evidence="4" type="ORF">CQA57_05425</name>
</gene>